<evidence type="ECO:0000256" key="4">
    <source>
        <dbReference type="ARBA" id="ARBA00013266"/>
    </source>
</evidence>
<dbReference type="GO" id="GO:0006535">
    <property type="term" value="P:cysteine biosynthetic process from serine"/>
    <property type="evidence" value="ECO:0007669"/>
    <property type="project" value="InterPro"/>
</dbReference>
<dbReference type="SUPFAM" id="SSF51161">
    <property type="entry name" value="Trimeric LpxA-like enzymes"/>
    <property type="match status" value="1"/>
</dbReference>
<keyword evidence="7" id="KW-0028">Amino-acid biosynthesis</keyword>
<dbReference type="RefSeq" id="WP_100278292.1">
    <property type="nucleotide sequence ID" value="NZ_CP018799.1"/>
</dbReference>
<keyword evidence="8 13" id="KW-0808">Transferase</keyword>
<dbReference type="Gene3D" id="2.160.10.10">
    <property type="entry name" value="Hexapeptide repeat proteins"/>
    <property type="match status" value="1"/>
</dbReference>
<dbReference type="NCBIfam" id="TIGR01172">
    <property type="entry name" value="cysE"/>
    <property type="match status" value="1"/>
</dbReference>
<dbReference type="InterPro" id="IPR042122">
    <property type="entry name" value="Ser_AcTrfase_N_sf"/>
</dbReference>
<accession>A0A2K8KZT5</accession>
<reference evidence="14 15" key="1">
    <citation type="submission" date="2016-12" db="EMBL/GenBank/DDBJ databases">
        <title>Isolation and genomic insights into novel planktonic Zetaproteobacteria from stratified waters of the Chesapeake Bay.</title>
        <authorList>
            <person name="McAllister S.M."/>
            <person name="Kato S."/>
            <person name="Chan C.S."/>
            <person name="Chiu B.K."/>
            <person name="Field E.K."/>
        </authorList>
    </citation>
    <scope>NUCLEOTIDE SEQUENCE [LARGE SCALE GENOMIC DNA]</scope>
    <source>
        <strain evidence="14 15">CP-5</strain>
    </source>
</reference>
<sequence length="246" mass="27046">MLTAIKEDIRTAYDRDPAVRSALEVLTCYPGLHAIWMYRMGNALWRRHFFWLARFISHMARFLTGIEIHPGATIGRRFFIDHGMGIVIGETTEIGDDVTLYHGVTLGGTTWEKIKRHPTLHDGVIVGAGAKVLGAITIGKQSRIGANSVVFRDVPEHSTVVGIPGTVVATTESLIEDGRINLDHHLLANPVAEALGHVLKMIDDVNARVDTFHPDAKGAKAKASDELDKDRLSEQEKLERFLGGGI</sequence>
<comment type="subcellular location">
    <subcellularLocation>
        <location evidence="1">Cytoplasm</location>
    </subcellularLocation>
</comment>
<keyword evidence="15" id="KW-1185">Reference proteome</keyword>
<dbReference type="Pfam" id="PF00132">
    <property type="entry name" value="Hexapep"/>
    <property type="match status" value="1"/>
</dbReference>
<dbReference type="Proteomes" id="UP000231701">
    <property type="component" value="Chromosome"/>
</dbReference>
<evidence type="ECO:0000256" key="8">
    <source>
        <dbReference type="ARBA" id="ARBA00022679"/>
    </source>
</evidence>
<dbReference type="InterPro" id="IPR001451">
    <property type="entry name" value="Hexapep"/>
</dbReference>
<dbReference type="GO" id="GO:0005737">
    <property type="term" value="C:cytoplasm"/>
    <property type="evidence" value="ECO:0007669"/>
    <property type="project" value="UniProtKB-SubCell"/>
</dbReference>
<evidence type="ECO:0000256" key="9">
    <source>
        <dbReference type="ARBA" id="ARBA00022737"/>
    </source>
</evidence>
<dbReference type="FunFam" id="2.160.10.10:FF:000007">
    <property type="entry name" value="Serine acetyltransferase"/>
    <property type="match status" value="1"/>
</dbReference>
<dbReference type="OrthoDB" id="5298206at2"/>
<keyword evidence="6" id="KW-0963">Cytoplasm</keyword>
<evidence type="ECO:0000256" key="10">
    <source>
        <dbReference type="ARBA" id="ARBA00023192"/>
    </source>
</evidence>
<evidence type="ECO:0000256" key="1">
    <source>
        <dbReference type="ARBA" id="ARBA00004496"/>
    </source>
</evidence>
<name>A0A2K8KZT5_MARES</name>
<evidence type="ECO:0000256" key="7">
    <source>
        <dbReference type="ARBA" id="ARBA00022605"/>
    </source>
</evidence>
<comment type="pathway">
    <text evidence="2">Amino-acid biosynthesis; L-cysteine biosynthesis; L-cysteine from L-serine: step 1/2.</text>
</comment>
<dbReference type="GO" id="GO:0009001">
    <property type="term" value="F:serine O-acetyltransferase activity"/>
    <property type="evidence" value="ECO:0007669"/>
    <property type="project" value="UniProtKB-EC"/>
</dbReference>
<evidence type="ECO:0000256" key="6">
    <source>
        <dbReference type="ARBA" id="ARBA00022490"/>
    </source>
</evidence>
<dbReference type="InterPro" id="IPR011004">
    <property type="entry name" value="Trimer_LpxA-like_sf"/>
</dbReference>
<proteinExistence type="inferred from homology"/>
<keyword evidence="10" id="KW-0198">Cysteine biosynthesis</keyword>
<dbReference type="PANTHER" id="PTHR42811">
    <property type="entry name" value="SERINE ACETYLTRANSFERASE"/>
    <property type="match status" value="1"/>
</dbReference>
<organism evidence="14 15">
    <name type="scientific">Mariprofundus aestuarium</name>
    <dbReference type="NCBI Taxonomy" id="1921086"/>
    <lineage>
        <taxon>Bacteria</taxon>
        <taxon>Pseudomonadati</taxon>
        <taxon>Pseudomonadota</taxon>
        <taxon>Candidatius Mariprofundia</taxon>
        <taxon>Mariprofundales</taxon>
        <taxon>Mariprofundaceae</taxon>
        <taxon>Mariprofundus</taxon>
    </lineage>
</organism>
<evidence type="ECO:0000256" key="3">
    <source>
        <dbReference type="ARBA" id="ARBA00007274"/>
    </source>
</evidence>
<keyword evidence="11 13" id="KW-0012">Acyltransferase</keyword>
<evidence type="ECO:0000256" key="12">
    <source>
        <dbReference type="ARBA" id="ARBA00049486"/>
    </source>
</evidence>
<dbReference type="Gene3D" id="1.10.3130.10">
    <property type="entry name" value="serine acetyltransferase, domain 1"/>
    <property type="match status" value="1"/>
</dbReference>
<dbReference type="EC" id="2.3.1.30" evidence="4 13"/>
<comment type="similarity">
    <text evidence="3 13">Belongs to the transferase hexapeptide repeat family.</text>
</comment>
<evidence type="ECO:0000256" key="2">
    <source>
        <dbReference type="ARBA" id="ARBA00004876"/>
    </source>
</evidence>
<evidence type="ECO:0000256" key="5">
    <source>
        <dbReference type="ARBA" id="ARBA00018522"/>
    </source>
</evidence>
<dbReference type="InterPro" id="IPR005881">
    <property type="entry name" value="Ser_O-AcTrfase"/>
</dbReference>
<dbReference type="AlphaFoldDB" id="A0A2K8KZT5"/>
<dbReference type="InterPro" id="IPR053376">
    <property type="entry name" value="Serine_acetyltransferase"/>
</dbReference>
<dbReference type="PIRSF" id="PIRSF000441">
    <property type="entry name" value="CysE"/>
    <property type="match status" value="1"/>
</dbReference>
<gene>
    <name evidence="14" type="ORF">Ga0123461_2134</name>
</gene>
<keyword evidence="9" id="KW-0677">Repeat</keyword>
<evidence type="ECO:0000313" key="14">
    <source>
        <dbReference type="EMBL" id="ATX80540.1"/>
    </source>
</evidence>
<dbReference type="NCBIfam" id="NF041874">
    <property type="entry name" value="EPS_EpsC"/>
    <property type="match status" value="1"/>
</dbReference>
<dbReference type="CDD" id="cd03354">
    <property type="entry name" value="LbH_SAT"/>
    <property type="match status" value="1"/>
</dbReference>
<evidence type="ECO:0000256" key="13">
    <source>
        <dbReference type="PIRNR" id="PIRNR000441"/>
    </source>
</evidence>
<dbReference type="EMBL" id="CP018799">
    <property type="protein sequence ID" value="ATX80540.1"/>
    <property type="molecule type" value="Genomic_DNA"/>
</dbReference>
<protein>
    <recommendedName>
        <fullName evidence="5 13">Serine acetyltransferase</fullName>
        <ecNumber evidence="4 13">2.3.1.30</ecNumber>
    </recommendedName>
</protein>
<dbReference type="FunFam" id="1.10.3130.10:FF:000003">
    <property type="entry name" value="Serine acetyltransferase"/>
    <property type="match status" value="1"/>
</dbReference>
<dbReference type="InterPro" id="IPR045304">
    <property type="entry name" value="LbH_SAT"/>
</dbReference>
<dbReference type="PROSITE" id="PS00101">
    <property type="entry name" value="HEXAPEP_TRANSFERASES"/>
    <property type="match status" value="1"/>
</dbReference>
<comment type="catalytic activity">
    <reaction evidence="12 13">
        <text>L-serine + acetyl-CoA = O-acetyl-L-serine + CoA</text>
        <dbReference type="Rhea" id="RHEA:24560"/>
        <dbReference type="ChEBI" id="CHEBI:33384"/>
        <dbReference type="ChEBI" id="CHEBI:57287"/>
        <dbReference type="ChEBI" id="CHEBI:57288"/>
        <dbReference type="ChEBI" id="CHEBI:58340"/>
        <dbReference type="EC" id="2.3.1.30"/>
    </reaction>
</comment>
<dbReference type="KEGG" id="maes:Ga0123461_2134"/>
<evidence type="ECO:0000256" key="11">
    <source>
        <dbReference type="ARBA" id="ARBA00023315"/>
    </source>
</evidence>
<evidence type="ECO:0000313" key="15">
    <source>
        <dbReference type="Proteomes" id="UP000231701"/>
    </source>
</evidence>
<dbReference type="InterPro" id="IPR018357">
    <property type="entry name" value="Hexapep_transf_CS"/>
</dbReference>